<evidence type="ECO:0000259" key="6">
    <source>
        <dbReference type="Pfam" id="PF00892"/>
    </source>
</evidence>
<dbReference type="InterPro" id="IPR037185">
    <property type="entry name" value="EmrE-like"/>
</dbReference>
<keyword evidence="3 5" id="KW-1133">Transmembrane helix</keyword>
<evidence type="ECO:0000256" key="5">
    <source>
        <dbReference type="SAM" id="Phobius"/>
    </source>
</evidence>
<keyword evidence="2 5" id="KW-0812">Transmembrane</keyword>
<feature type="transmembrane region" description="Helical" evidence="5">
    <location>
        <begin position="313"/>
        <end position="331"/>
    </location>
</feature>
<dbReference type="GO" id="GO:0016020">
    <property type="term" value="C:membrane"/>
    <property type="evidence" value="ECO:0007669"/>
    <property type="project" value="UniProtKB-SubCell"/>
</dbReference>
<comment type="subcellular location">
    <subcellularLocation>
        <location evidence="1">Membrane</location>
        <topology evidence="1">Multi-pass membrane protein</topology>
    </subcellularLocation>
</comment>
<keyword evidence="4 5" id="KW-0472">Membrane</keyword>
<dbReference type="STRING" id="1076256.A0A2H3BDF2"/>
<accession>A0A2H3BDF2</accession>
<dbReference type="Pfam" id="PF00892">
    <property type="entry name" value="EamA"/>
    <property type="match status" value="2"/>
</dbReference>
<feature type="transmembrane region" description="Helical" evidence="5">
    <location>
        <begin position="71"/>
        <end position="91"/>
    </location>
</feature>
<dbReference type="PANTHER" id="PTHR22911">
    <property type="entry name" value="ACYL-MALONYL CONDENSING ENZYME-RELATED"/>
    <property type="match status" value="1"/>
</dbReference>
<evidence type="ECO:0000256" key="4">
    <source>
        <dbReference type="ARBA" id="ARBA00023136"/>
    </source>
</evidence>
<feature type="transmembrane region" description="Helical" evidence="5">
    <location>
        <begin position="255"/>
        <end position="276"/>
    </location>
</feature>
<feature type="transmembrane region" description="Helical" evidence="5">
    <location>
        <begin position="133"/>
        <end position="151"/>
    </location>
</feature>
<protein>
    <submittedName>
        <fullName evidence="7">Integral membrane protein DUF6</fullName>
    </submittedName>
</protein>
<name>A0A2H3BDF2_9AGAR</name>
<feature type="transmembrane region" description="Helical" evidence="5">
    <location>
        <begin position="195"/>
        <end position="214"/>
    </location>
</feature>
<feature type="transmembrane region" description="Helical" evidence="5">
    <location>
        <begin position="226"/>
        <end position="249"/>
    </location>
</feature>
<dbReference type="Proteomes" id="UP000218334">
    <property type="component" value="Unassembled WGS sequence"/>
</dbReference>
<sequence length="353" mass="37665">MTVGVQDENVPLLPGKTTSYGWGSLDRLEKVYKRNTGFLLIAAAQLGFSASDVCVQELNRLDHPVPTLQLIVVRMAITYVCCLVTMLWAGVPEPFRGPEGTRTMLVFRGICGFVGLSGVYYSLKYLSLSEATVLTFLTPFTTTISSAIFLGETVTAGYLVAGSFCIFGVVCIAQPDFLFGTSPPEGSLDPRLRLLSVFAGLVGVSGGTAAFTIIRALGSRVHALHLLASFSLQSVIAAGVGMIVLGTPVVIPTQWAWGAALFAIIGFSGFVAQALLTMGLQRETAARATTAVYTRIIFAVILEYIFFEFTPNSWSVTGIAIIVTAAIYVALSKHKDAKEPLLGETDAVEARSV</sequence>
<feature type="transmembrane region" description="Helical" evidence="5">
    <location>
        <begin position="103"/>
        <end position="121"/>
    </location>
</feature>
<feature type="transmembrane region" description="Helical" evidence="5">
    <location>
        <begin position="288"/>
        <end position="307"/>
    </location>
</feature>
<dbReference type="EMBL" id="KZ293464">
    <property type="protein sequence ID" value="PBK62627.1"/>
    <property type="molecule type" value="Genomic_DNA"/>
</dbReference>
<evidence type="ECO:0000313" key="8">
    <source>
        <dbReference type="Proteomes" id="UP000218334"/>
    </source>
</evidence>
<dbReference type="InterPro" id="IPR000620">
    <property type="entry name" value="EamA_dom"/>
</dbReference>
<reference evidence="8" key="1">
    <citation type="journal article" date="2017" name="Nat. Ecol. Evol.">
        <title>Genome expansion and lineage-specific genetic innovations in the forest pathogenic fungi Armillaria.</title>
        <authorList>
            <person name="Sipos G."/>
            <person name="Prasanna A.N."/>
            <person name="Walter M.C."/>
            <person name="O'Connor E."/>
            <person name="Balint B."/>
            <person name="Krizsan K."/>
            <person name="Kiss B."/>
            <person name="Hess J."/>
            <person name="Varga T."/>
            <person name="Slot J."/>
            <person name="Riley R."/>
            <person name="Boka B."/>
            <person name="Rigling D."/>
            <person name="Barry K."/>
            <person name="Lee J."/>
            <person name="Mihaltcheva S."/>
            <person name="LaButti K."/>
            <person name="Lipzen A."/>
            <person name="Waldron R."/>
            <person name="Moloney N.M."/>
            <person name="Sperisen C."/>
            <person name="Kredics L."/>
            <person name="Vagvoelgyi C."/>
            <person name="Patrignani A."/>
            <person name="Fitzpatrick D."/>
            <person name="Nagy I."/>
            <person name="Doyle S."/>
            <person name="Anderson J.B."/>
            <person name="Grigoriev I.V."/>
            <person name="Gueldener U."/>
            <person name="Muensterkoetter M."/>
            <person name="Nagy L.G."/>
        </authorList>
    </citation>
    <scope>NUCLEOTIDE SEQUENCE [LARGE SCALE GENOMIC DNA]</scope>
    <source>
        <strain evidence="8">28-4</strain>
    </source>
</reference>
<dbReference type="AlphaFoldDB" id="A0A2H3BDF2"/>
<gene>
    <name evidence="7" type="ORF">ARMSODRAFT_1024612</name>
</gene>
<keyword evidence="8" id="KW-1185">Reference proteome</keyword>
<evidence type="ECO:0000313" key="7">
    <source>
        <dbReference type="EMBL" id="PBK62627.1"/>
    </source>
</evidence>
<proteinExistence type="predicted"/>
<evidence type="ECO:0000256" key="1">
    <source>
        <dbReference type="ARBA" id="ARBA00004141"/>
    </source>
</evidence>
<feature type="domain" description="EamA" evidence="6">
    <location>
        <begin position="209"/>
        <end position="329"/>
    </location>
</feature>
<dbReference type="SUPFAM" id="SSF103481">
    <property type="entry name" value="Multidrug resistance efflux transporter EmrE"/>
    <property type="match status" value="2"/>
</dbReference>
<evidence type="ECO:0000256" key="2">
    <source>
        <dbReference type="ARBA" id="ARBA00022692"/>
    </source>
</evidence>
<feature type="transmembrane region" description="Helical" evidence="5">
    <location>
        <begin position="158"/>
        <end position="175"/>
    </location>
</feature>
<organism evidence="7 8">
    <name type="scientific">Armillaria solidipes</name>
    <dbReference type="NCBI Taxonomy" id="1076256"/>
    <lineage>
        <taxon>Eukaryota</taxon>
        <taxon>Fungi</taxon>
        <taxon>Dikarya</taxon>
        <taxon>Basidiomycota</taxon>
        <taxon>Agaricomycotina</taxon>
        <taxon>Agaricomycetes</taxon>
        <taxon>Agaricomycetidae</taxon>
        <taxon>Agaricales</taxon>
        <taxon>Marasmiineae</taxon>
        <taxon>Physalacriaceae</taxon>
        <taxon>Armillaria</taxon>
    </lineage>
</organism>
<feature type="domain" description="EamA" evidence="6">
    <location>
        <begin position="36"/>
        <end position="172"/>
    </location>
</feature>
<evidence type="ECO:0000256" key="3">
    <source>
        <dbReference type="ARBA" id="ARBA00022989"/>
    </source>
</evidence>
<dbReference type="PANTHER" id="PTHR22911:SF6">
    <property type="entry name" value="SOLUTE CARRIER FAMILY 35 MEMBER G1"/>
    <property type="match status" value="1"/>
</dbReference>